<protein>
    <submittedName>
        <fullName evidence="1">Fanconi anemia group D2 protein</fullName>
    </submittedName>
</protein>
<dbReference type="Proteomes" id="UP001150603">
    <property type="component" value="Unassembled WGS sequence"/>
</dbReference>
<evidence type="ECO:0000313" key="1">
    <source>
        <dbReference type="EMBL" id="KAJ1949605.1"/>
    </source>
</evidence>
<keyword evidence="2" id="KW-1185">Reference proteome</keyword>
<accession>A0ACC1JEV7</accession>
<dbReference type="EMBL" id="JANBPW010000411">
    <property type="protein sequence ID" value="KAJ1949605.1"/>
    <property type="molecule type" value="Genomic_DNA"/>
</dbReference>
<name>A0ACC1JEV7_9FUNG</name>
<comment type="caution">
    <text evidence="1">The sequence shown here is derived from an EMBL/GenBank/DDBJ whole genome shotgun (WGS) entry which is preliminary data.</text>
</comment>
<sequence length="1385" mass="151643">MLKDSPDLMLPLLETLGSLECPLNQQQECRNSVLMHMISAEPAELPVMVKYLLQSVSAENAAATIQRIRRKLDMDSVVLAMRQMGKVSEELAPDVLIFDVIATSLKSHRHLREAWLKVISSDCEEVGTQTTLDIVVLLILHEISTLSKRVESVLKAKINMVSSHPVAYTPDVVCSVVKRFPAVFAAHFSGLLSVISWLIQTSPLSSFSSQVVAAMTVAAFGGMGTFQRQEIAAELAAHVGSGNANEVDTAARIYLQLAQQYPMELRPFAVFIKGLLDYVDNLSIENMRMVFDTLGILATLNTSGGDDSMFSDLYIFVRKQLASAFPKYNRIGIVGTVSLLRQLGTKNSCAYMKEALSGGTEGGSSSQMPTVNVQALRKAVQLLEMLVDAGRHQSWAFISMTYDELAHIVETHGLHPQLMTWLHENVSSSFASMFLTNNEALSERYVLHGQPHVSLPLEEDDPTVLDILAHNKDARDLGVLEIAKRKDVEADSDGTAGSKLRGCQLACLPSLFRLIQVCEKALSDGSLAEVDALLVSGLYMLPPLDQTFRPDPLDDAAQQFVLAETSDPDINCGSAISGNALVGTTDDMRAELMAGISTWQPEIRRVMCSSLYALVNWLREIINAFADQQSPEIRSGVIQRANQLSQLESDLITLADTLSSTRHEFNPVTAGLIPDVSGATAARPGNFGALTIGKKLAGNVEPSDNAQPTTDTQYAGYQVEFDDLLLSQEDSRKFVENPMENDASTASGGSGSKKRGRKGKAFGSGADTDQLAGDFVKSPRVFLRELSMSAFDILAIDSKGQNSDVPTLTVRGLRLVLNELSLVAAAKLTKPQERRFPWAGKAPAQGSLATFSSNIASCSASDLAKRMLPLLPSLLVYLESCLLVRARVRKDIEVDGAGSCKRERVNLGVDSLEDIDVVESCIDVLLQTVATILQWDGLQGAVDGSAGSAHRSSDSILTRILGALAEHGALTDHAELADMPTDMLVRRAFDSLLALTKLTATASRATSILRMLVSVRSFAPQSETAEDVLAMDAQQRQETMDAQISELAQRILRGEWSDHADVKPADLEYIVEQHIMRSPGQTMKLAREYAVQVLGQFAVTGSAEQAMLRRATFVSYYRAVTFVLAKNMRDANFGSMNGGEILDFANMFAESWLALARLTQSIDVSIRRAVLLVALRGGLTLVDAFTKHLLPRFDSYFMMHSDQIISVVEKVQKCTRILQNICNHSKAEMDTKLQAAVPSVKRKLEYLVFEVFRIMEHNGCLDAIDMGNLKHRDVRGNVVSSQIERPREDSEDDESIGVSADEEEPVEEEEPPAPVAQSVKRRRTKQDKRAAEPATRLIKKADRIAHSKILNRRKKIAAQSRPSLSDEAEEADVAAEEADEMEVEE</sequence>
<reference evidence="1" key="1">
    <citation type="submission" date="2022-07" db="EMBL/GenBank/DDBJ databases">
        <title>Phylogenomic reconstructions and comparative analyses of Kickxellomycotina fungi.</title>
        <authorList>
            <person name="Reynolds N.K."/>
            <person name="Stajich J.E."/>
            <person name="Barry K."/>
            <person name="Grigoriev I.V."/>
            <person name="Crous P."/>
            <person name="Smith M.E."/>
        </authorList>
    </citation>
    <scope>NUCLEOTIDE SEQUENCE</scope>
    <source>
        <strain evidence="1">NRRL 5244</strain>
    </source>
</reference>
<evidence type="ECO:0000313" key="2">
    <source>
        <dbReference type="Proteomes" id="UP001150603"/>
    </source>
</evidence>
<proteinExistence type="predicted"/>
<organism evidence="1 2">
    <name type="scientific">Linderina macrospora</name>
    <dbReference type="NCBI Taxonomy" id="4868"/>
    <lineage>
        <taxon>Eukaryota</taxon>
        <taxon>Fungi</taxon>
        <taxon>Fungi incertae sedis</taxon>
        <taxon>Zoopagomycota</taxon>
        <taxon>Kickxellomycotina</taxon>
        <taxon>Kickxellomycetes</taxon>
        <taxon>Kickxellales</taxon>
        <taxon>Kickxellaceae</taxon>
        <taxon>Linderina</taxon>
    </lineage>
</organism>
<gene>
    <name evidence="1" type="primary">FANCD2</name>
    <name evidence="1" type="ORF">FBU59_001069</name>
</gene>